<keyword evidence="3" id="KW-1185">Reference proteome</keyword>
<evidence type="ECO:0000256" key="1">
    <source>
        <dbReference type="SAM" id="SignalP"/>
    </source>
</evidence>
<dbReference type="RefSeq" id="WP_213238337.1">
    <property type="nucleotide sequence ID" value="NZ_JAHBCL010000042.1"/>
</dbReference>
<name>A0ABS5PTH7_9FIRM</name>
<evidence type="ECO:0000313" key="3">
    <source>
        <dbReference type="Proteomes" id="UP000746471"/>
    </source>
</evidence>
<sequence>MKRILPFAILFLIVGCQNANAIDHNATDKDITSEVTVQHLITGIDNLNEAQERLLEISYLDGAYVQTSAYFADRILEMLLRNSTRESIEKMDEYQLILHFDGYEEIYVNIENQNFWFKNAAVSYDLEGIAELWDRYIIKIDQNEFVYDDFEKTVLTEINADIDHDGIQDDILLYYDNDLRLSVNNTEVVINANIGKFSLGSGNEYYSGLPTEIAHLEYIESLDILLYSYDGASVHGPFTNIAFYKYVNGTIQQLKYDVTCDIETIDLDNGIIELHFPPTNRTYQLRMSEREIQESKAFKAALDLDMDASMKAVYEEDVKHSILLSREHAIFEDYDGDHTLELIIMGKLQTKFASAYIRIDEPIVLVYELYPDEVMCSDIFFEHDGPEAQFLFDYFR</sequence>
<gene>
    <name evidence="2" type="ORF">KHM83_17465</name>
</gene>
<accession>A0ABS5PTH7</accession>
<dbReference type="EMBL" id="JAHBCL010000042">
    <property type="protein sequence ID" value="MBS7528479.1"/>
    <property type="molecule type" value="Genomic_DNA"/>
</dbReference>
<evidence type="ECO:0000313" key="2">
    <source>
        <dbReference type="EMBL" id="MBS7528479.1"/>
    </source>
</evidence>
<dbReference type="PROSITE" id="PS51257">
    <property type="entry name" value="PROKAR_LIPOPROTEIN"/>
    <property type="match status" value="1"/>
</dbReference>
<feature type="signal peptide" evidence="1">
    <location>
        <begin position="1"/>
        <end position="21"/>
    </location>
</feature>
<feature type="chain" id="PRO_5046267990" evidence="1">
    <location>
        <begin position="22"/>
        <end position="396"/>
    </location>
</feature>
<comment type="caution">
    <text evidence="2">The sequence shown here is derived from an EMBL/GenBank/DDBJ whole genome shotgun (WGS) entry which is preliminary data.</text>
</comment>
<dbReference type="Proteomes" id="UP000746471">
    <property type="component" value="Unassembled WGS sequence"/>
</dbReference>
<organism evidence="2 3">
    <name type="scientific">Fusibacter paucivorans</name>
    <dbReference type="NCBI Taxonomy" id="76009"/>
    <lineage>
        <taxon>Bacteria</taxon>
        <taxon>Bacillati</taxon>
        <taxon>Bacillota</taxon>
        <taxon>Clostridia</taxon>
        <taxon>Eubacteriales</taxon>
        <taxon>Eubacteriales Family XII. Incertae Sedis</taxon>
        <taxon>Fusibacter</taxon>
    </lineage>
</organism>
<proteinExistence type="predicted"/>
<keyword evidence="1" id="KW-0732">Signal</keyword>
<reference evidence="2 3" key="1">
    <citation type="submission" date="2021-05" db="EMBL/GenBank/DDBJ databases">
        <title>Fusibacter ferrireducens sp. nov., an anaerobic, sulfur- and Fe-reducing bacterium isolated from the mangrove sediment.</title>
        <authorList>
            <person name="Qiu D."/>
        </authorList>
    </citation>
    <scope>NUCLEOTIDE SEQUENCE [LARGE SCALE GENOMIC DNA]</scope>
    <source>
        <strain evidence="2 3">DSM 12116</strain>
    </source>
</reference>
<protein>
    <submittedName>
        <fullName evidence="2">Uncharacterized protein</fullName>
    </submittedName>
</protein>